<feature type="domain" description="DUF6199" evidence="2">
    <location>
        <begin position="7"/>
        <end position="63"/>
    </location>
</feature>
<comment type="caution">
    <text evidence="3">The sequence shown here is derived from an EMBL/GenBank/DDBJ whole genome shotgun (WGS) entry which is preliminary data.</text>
</comment>
<name>A0A940SHW5_9BACI</name>
<sequence length="70" mass="8299">MFILITLPFYGILIWSYFYPEESFLWGKRWMYSEEPEPSEDAIIFIKIKSIIGIILVTFILIIGGFNIFN</sequence>
<dbReference type="Pfam" id="PF19701">
    <property type="entry name" value="DUF6199"/>
    <property type="match status" value="1"/>
</dbReference>
<keyword evidence="4" id="KW-1185">Reference proteome</keyword>
<keyword evidence="1" id="KW-1133">Transmembrane helix</keyword>
<keyword evidence="1" id="KW-0472">Membrane</keyword>
<dbReference type="AlphaFoldDB" id="A0A940SHW5"/>
<feature type="transmembrane region" description="Helical" evidence="1">
    <location>
        <begin position="44"/>
        <end position="69"/>
    </location>
</feature>
<evidence type="ECO:0000313" key="3">
    <source>
        <dbReference type="EMBL" id="MBP0724370.1"/>
    </source>
</evidence>
<evidence type="ECO:0000259" key="2">
    <source>
        <dbReference type="Pfam" id="PF19701"/>
    </source>
</evidence>
<gene>
    <name evidence="3" type="ORF">J5Y03_04115</name>
</gene>
<dbReference type="Proteomes" id="UP000682134">
    <property type="component" value="Unassembled WGS sequence"/>
</dbReference>
<evidence type="ECO:0000256" key="1">
    <source>
        <dbReference type="SAM" id="Phobius"/>
    </source>
</evidence>
<dbReference type="EMBL" id="JAGIYQ010000002">
    <property type="protein sequence ID" value="MBP0724370.1"/>
    <property type="molecule type" value="Genomic_DNA"/>
</dbReference>
<evidence type="ECO:0000313" key="4">
    <source>
        <dbReference type="Proteomes" id="UP000682134"/>
    </source>
</evidence>
<dbReference type="InterPro" id="IPR045679">
    <property type="entry name" value="DUF6199"/>
</dbReference>
<organism evidence="3 4">
    <name type="scientific">Gottfriedia endophytica</name>
    <dbReference type="NCBI Taxonomy" id="2820819"/>
    <lineage>
        <taxon>Bacteria</taxon>
        <taxon>Bacillati</taxon>
        <taxon>Bacillota</taxon>
        <taxon>Bacilli</taxon>
        <taxon>Bacillales</taxon>
        <taxon>Bacillaceae</taxon>
        <taxon>Gottfriedia</taxon>
    </lineage>
</organism>
<proteinExistence type="predicted"/>
<reference evidence="3" key="1">
    <citation type="submission" date="2021-04" db="EMBL/GenBank/DDBJ databases">
        <title>Genome seq and assembly of Bacillus sp.</title>
        <authorList>
            <person name="Chhetri G."/>
        </authorList>
    </citation>
    <scope>NUCLEOTIDE SEQUENCE</scope>
    <source>
        <strain evidence="3">RG28</strain>
    </source>
</reference>
<protein>
    <recommendedName>
        <fullName evidence="2">DUF6199 domain-containing protein</fullName>
    </recommendedName>
</protein>
<accession>A0A940SHW5</accession>
<keyword evidence="1" id="KW-0812">Transmembrane</keyword>